<protein>
    <submittedName>
        <fullName evidence="1">Uncharacterized protein</fullName>
    </submittedName>
</protein>
<proteinExistence type="predicted"/>
<sequence length="709" mass="79906">MPSHNYFSLSISFSFTNIRFKNPIPTWQPLSIGLGSPGPFSLILVENTTSASGTQGRKAASIRRKANDERACSALLKEATERILCGCHGHNNLEWQLYNAQAVMRGLARDHQAENTANKVGVANVTASGISLSLFALGHRLTAQESLCELLQWWRGSIMESFDVQLLDFTVVRQERHEKVRGRTVIEIVYKALDQSSLDKKELGYIQFLNTKDNKAGVVKIVNRQVTLQPEDLLTLTPPTETQDTTSTYSTHYQFNLARAILNFVGGGTNHSVTCQSGGVNMNFNFNTAGELVARVTRMRPDTISKSYKSASSSFKSHVPFYPRPSVDTILSIGEAGPGRSGNNEWVKRDKVSPGEFSIWCEAALFLQDIKEEGIIRTCMGDLILDFKYRDNLYLNGFLLHAKSKTTHTSLSGERLKYGYNTIYGTAEKEGKRICSLEDESKALIDLLNDWQWGDVELSYQFISRDTVIRLKDHLFKDTSKWHYPTSDRQNPQIDSIIASLGRQGRELRDSYWDILQTHGMVHTAEVEHQRRFVTSKTVSIPGDDFARYISRALETCFYACNTTQTIRAIFVQGSGLPLQVGYSKSESIIRIHQNRLSQKETRFRLGLGAHKSLTDVMFLTSVTLLKDIVDQLPNELFCNGKFHELQLAEQRLLEYTRNYISSDVLSHDFIAPSRSKLAAIAWEKCISSKSHAKYHTQPHQAGTCSELQ</sequence>
<dbReference type="AlphaFoldDB" id="A0A9P7H3F5"/>
<name>A0A9P7H3F5_9HYPO</name>
<organism evidence="1 2">
    <name type="scientific">Fusarium avenaceum</name>
    <dbReference type="NCBI Taxonomy" id="40199"/>
    <lineage>
        <taxon>Eukaryota</taxon>
        <taxon>Fungi</taxon>
        <taxon>Dikarya</taxon>
        <taxon>Ascomycota</taxon>
        <taxon>Pezizomycotina</taxon>
        <taxon>Sordariomycetes</taxon>
        <taxon>Hypocreomycetidae</taxon>
        <taxon>Hypocreales</taxon>
        <taxon>Nectriaceae</taxon>
        <taxon>Fusarium</taxon>
        <taxon>Fusarium tricinctum species complex</taxon>
    </lineage>
</organism>
<gene>
    <name evidence="1" type="ORF">KAF25_005676</name>
</gene>
<dbReference type="EMBL" id="JAGPUO010000007">
    <property type="protein sequence ID" value="KAG5661554.1"/>
    <property type="molecule type" value="Genomic_DNA"/>
</dbReference>
<evidence type="ECO:0000313" key="2">
    <source>
        <dbReference type="Proteomes" id="UP000782241"/>
    </source>
</evidence>
<dbReference type="Proteomes" id="UP000782241">
    <property type="component" value="Unassembled WGS sequence"/>
</dbReference>
<reference evidence="1" key="1">
    <citation type="submission" date="2021-04" db="EMBL/GenBank/DDBJ databases">
        <title>Draft genome of Fusarium avenaceum strain F156N33, isolated from an atmospheric sample in Virginia.</title>
        <authorList>
            <person name="Yang S."/>
            <person name="Vinatzer B.A."/>
            <person name="Coleman J."/>
        </authorList>
    </citation>
    <scope>NUCLEOTIDE SEQUENCE</scope>
    <source>
        <strain evidence="1">F156N33</strain>
    </source>
</reference>
<comment type="caution">
    <text evidence="1">The sequence shown here is derived from an EMBL/GenBank/DDBJ whole genome shotgun (WGS) entry which is preliminary data.</text>
</comment>
<keyword evidence="2" id="KW-1185">Reference proteome</keyword>
<accession>A0A9P7H3F5</accession>
<evidence type="ECO:0000313" key="1">
    <source>
        <dbReference type="EMBL" id="KAG5661554.1"/>
    </source>
</evidence>